<sequence length="192" mass="21707">MPRTPRYSSGQIVDAAFAIVREDGEEALSARSLAARLGCSVKPIFGQFAGMEEVRHAVWRRAREAYNDFTADAMRRRSDKPYLSSGLAYVDFARAEPQLFAMLFMRPRTDEEMAQAERDVAPIVGLVAEQLGVGYERAFDFHMQLWVYVHGLATMITSRYLVWDAESVERSTSQVYLALKAALDAERTRKGE</sequence>
<dbReference type="SUPFAM" id="SSF46689">
    <property type="entry name" value="Homeodomain-like"/>
    <property type="match status" value="1"/>
</dbReference>
<keyword evidence="5" id="KW-1185">Reference proteome</keyword>
<dbReference type="Pfam" id="PF13305">
    <property type="entry name" value="TetR_C_33"/>
    <property type="match status" value="1"/>
</dbReference>
<dbReference type="InterPro" id="IPR025996">
    <property type="entry name" value="MT1864/Rv1816-like_C"/>
</dbReference>
<proteinExistence type="predicted"/>
<keyword evidence="1" id="KW-0805">Transcription regulation</keyword>
<evidence type="ECO:0000313" key="5">
    <source>
        <dbReference type="Proteomes" id="UP000217986"/>
    </source>
</evidence>
<reference evidence="4 5" key="1">
    <citation type="journal article" date="2017" name="ISME J.">
        <title>Unveiling bifidobacterial biogeography across the mammalian branch of the tree of life.</title>
        <authorList>
            <person name="Milani C."/>
            <person name="Mangifesta M."/>
            <person name="Mancabelli L."/>
            <person name="Lugli G.A."/>
            <person name="James K."/>
            <person name="Duranti S."/>
            <person name="Turroni F."/>
            <person name="Ferrario C."/>
            <person name="Ossiprandi M.C."/>
            <person name="van Sinderen D."/>
            <person name="Ventura M."/>
        </authorList>
    </citation>
    <scope>NUCLEOTIDE SEQUENCE [LARGE SCALE GENOMIC DNA]</scope>
    <source>
        <strain evidence="4 5">70</strain>
    </source>
</reference>
<name>A0A2A2EI37_9BIFI</name>
<gene>
    <name evidence="4" type="ORF">B1400_1341</name>
</gene>
<dbReference type="AlphaFoldDB" id="A0A2A2EI37"/>
<dbReference type="SUPFAM" id="SSF48498">
    <property type="entry name" value="Tetracyclin repressor-like, C-terminal domain"/>
    <property type="match status" value="1"/>
</dbReference>
<dbReference type="InterPro" id="IPR036271">
    <property type="entry name" value="Tet_transcr_reg_TetR-rel_C_sf"/>
</dbReference>
<comment type="caution">
    <text evidence="4">The sequence shown here is derived from an EMBL/GenBank/DDBJ whole genome shotgun (WGS) entry which is preliminary data.</text>
</comment>
<evidence type="ECO:0000256" key="2">
    <source>
        <dbReference type="ARBA" id="ARBA00023163"/>
    </source>
</evidence>
<accession>A0A2A2EI37</accession>
<dbReference type="Gene3D" id="1.10.357.10">
    <property type="entry name" value="Tetracycline Repressor, domain 2"/>
    <property type="match status" value="1"/>
</dbReference>
<dbReference type="Proteomes" id="UP000217986">
    <property type="component" value="Unassembled WGS sequence"/>
</dbReference>
<evidence type="ECO:0000259" key="3">
    <source>
        <dbReference type="Pfam" id="PF13305"/>
    </source>
</evidence>
<protein>
    <submittedName>
        <fullName evidence="4">TetR family transcriptional regulator</fullName>
    </submittedName>
</protein>
<evidence type="ECO:0000313" key="4">
    <source>
        <dbReference type="EMBL" id="PAU68723.1"/>
    </source>
</evidence>
<dbReference type="InterPro" id="IPR009057">
    <property type="entry name" value="Homeodomain-like_sf"/>
</dbReference>
<keyword evidence="2" id="KW-0804">Transcription</keyword>
<evidence type="ECO:0000256" key="1">
    <source>
        <dbReference type="ARBA" id="ARBA00023015"/>
    </source>
</evidence>
<dbReference type="OrthoDB" id="3173376at2"/>
<dbReference type="EMBL" id="MVOG01000027">
    <property type="protein sequence ID" value="PAU68723.1"/>
    <property type="molecule type" value="Genomic_DNA"/>
</dbReference>
<organism evidence="4 5">
    <name type="scientific">Bifidobacterium italicum</name>
    <dbReference type="NCBI Taxonomy" id="1960968"/>
    <lineage>
        <taxon>Bacteria</taxon>
        <taxon>Bacillati</taxon>
        <taxon>Actinomycetota</taxon>
        <taxon>Actinomycetes</taxon>
        <taxon>Bifidobacteriales</taxon>
        <taxon>Bifidobacteriaceae</taxon>
        <taxon>Bifidobacterium</taxon>
    </lineage>
</organism>
<dbReference type="RefSeq" id="WP_095613668.1">
    <property type="nucleotide sequence ID" value="NZ_MVOG01000027.1"/>
</dbReference>
<feature type="domain" description="HTH-type transcriptional regulator MT1864/Rv1816-like C-terminal" evidence="3">
    <location>
        <begin position="86"/>
        <end position="172"/>
    </location>
</feature>